<keyword evidence="1" id="KW-0812">Transmembrane</keyword>
<dbReference type="EMBL" id="JACIFF010000005">
    <property type="protein sequence ID" value="MBB4079622.1"/>
    <property type="molecule type" value="Genomic_DNA"/>
</dbReference>
<evidence type="ECO:0000313" key="2">
    <source>
        <dbReference type="EMBL" id="MBB4079622.1"/>
    </source>
</evidence>
<evidence type="ECO:0000256" key="1">
    <source>
        <dbReference type="SAM" id="Phobius"/>
    </source>
</evidence>
<evidence type="ECO:0008006" key="4">
    <source>
        <dbReference type="Google" id="ProtNLM"/>
    </source>
</evidence>
<accession>A0A840E7B1</accession>
<proteinExistence type="predicted"/>
<feature type="transmembrane region" description="Helical" evidence="1">
    <location>
        <begin position="6"/>
        <end position="28"/>
    </location>
</feature>
<dbReference type="Proteomes" id="UP000576209">
    <property type="component" value="Unassembled WGS sequence"/>
</dbReference>
<comment type="caution">
    <text evidence="2">The sequence shown here is derived from an EMBL/GenBank/DDBJ whole genome shotgun (WGS) entry which is preliminary data.</text>
</comment>
<reference evidence="2 3" key="1">
    <citation type="submission" date="2020-08" db="EMBL/GenBank/DDBJ databases">
        <title>Genomic Encyclopedia of Type Strains, Phase IV (KMG-IV): sequencing the most valuable type-strain genomes for metagenomic binning, comparative biology and taxonomic classification.</title>
        <authorList>
            <person name="Goeker M."/>
        </authorList>
    </citation>
    <scope>NUCLEOTIDE SEQUENCE [LARGE SCALE GENOMIC DNA]</scope>
    <source>
        <strain evidence="2 3">DSM 105137</strain>
    </source>
</reference>
<protein>
    <recommendedName>
        <fullName evidence="4">Periplasmic heavy metal sensor</fullName>
    </recommendedName>
</protein>
<dbReference type="Gene3D" id="1.20.120.1490">
    <property type="match status" value="1"/>
</dbReference>
<gene>
    <name evidence="2" type="ORF">GGR28_002247</name>
</gene>
<sequence length="159" mass="17745">MDKLKVYQFAAIGLLLLNLALLTFIVLAPGRMSHGPLQAVKRFDFDAAQHDQFMTYAHAHDAKMRAFNQRQAALLETYFRQLTTPQATDPGPLPSELGTLELEKILTTYAHFLEVKDLLRPEQEEHFPAFVDAVLQQILLRKGDKRAGPSGGARGSDAD</sequence>
<dbReference type="AlphaFoldDB" id="A0A840E7B1"/>
<dbReference type="RefSeq" id="WP_183495859.1">
    <property type="nucleotide sequence ID" value="NZ_JACIFF010000005.1"/>
</dbReference>
<organism evidence="2 3">
    <name type="scientific">Neolewinella aquimaris</name>
    <dbReference type="NCBI Taxonomy" id="1835722"/>
    <lineage>
        <taxon>Bacteria</taxon>
        <taxon>Pseudomonadati</taxon>
        <taxon>Bacteroidota</taxon>
        <taxon>Saprospiria</taxon>
        <taxon>Saprospirales</taxon>
        <taxon>Lewinellaceae</taxon>
        <taxon>Neolewinella</taxon>
    </lineage>
</organism>
<evidence type="ECO:0000313" key="3">
    <source>
        <dbReference type="Proteomes" id="UP000576209"/>
    </source>
</evidence>
<keyword evidence="3" id="KW-1185">Reference proteome</keyword>
<keyword evidence="1" id="KW-1133">Transmembrane helix</keyword>
<keyword evidence="1" id="KW-0472">Membrane</keyword>
<name>A0A840E7B1_9BACT</name>